<dbReference type="InterPro" id="IPR059000">
    <property type="entry name" value="ATPase_P-type_domA"/>
</dbReference>
<evidence type="ECO:0000256" key="12">
    <source>
        <dbReference type="ARBA" id="ARBA00023055"/>
    </source>
</evidence>
<dbReference type="InterPro" id="IPR036412">
    <property type="entry name" value="HAD-like_sf"/>
</dbReference>
<feature type="active site" description="4-aspartylphosphate intermediate" evidence="16">
    <location>
        <position position="531"/>
    </location>
</feature>
<evidence type="ECO:0000256" key="9">
    <source>
        <dbReference type="ARBA" id="ARBA00022842"/>
    </source>
</evidence>
<dbReference type="GO" id="GO:0005802">
    <property type="term" value="C:trans-Golgi network"/>
    <property type="evidence" value="ECO:0007669"/>
    <property type="project" value="EnsemblFungi"/>
</dbReference>
<sequence length="1177" mass="130957">MSRRYSFSDDGNSFEDLETSLDKALNHASNNLFSYTNTSNGHGNGSRTNSQGSAGAIPLATMASYPGDGSGHGMARSASAEHNDSSPLIASNLYANHNRSFSSSASSLNATARSLSMSSKRFLRKALGFFRHAHRELSSNGDRLRLSSGDAALGSTSSSQRFISPRSKSTTTTYPSNAISNAKYNPITFIPIILYEQFKFFFNLYFLVVALSQIIPQLRIGYLSSYIVPLGFVLTVTMMKEAGDDIARRRRDREQNNELYEVLNRSSPSALSNEIKLIPSRNLKVGDLVRLHKDTRIPADMVLLQTSDKDGSGEAFIKTDQLDGETDWKLRIANSASQSLTDINSLINNISLIVGNPTKSIHHFNGKLIYHPSSAAGSTSPTSSNETIALTVDQTLWANTVLASGTAIAIVVYTGVETRQAMNTTMTGVKTGLLELEINSLSKILCFTVFLLSVVLVLANGFPLKSTWYIDIMRFLILFSTIIPVSLRVNLDLAKSVYASQIQKDDEIPNTIVRTSTIPEDLGRIEYLLSDKTGTLTQNDMELKKLHLGAVSYAGDTMDIVTDYITSMLSILDSKPSGSMKKRDLGSKVCDLVLTLALCHNVTPSYEDEEDEAAGIVTYQAASPDEIAIVKFTELVGLKLYKRDRHTISLMHLATGKTFDYEILYNFPFNSDTKRMGIIVKDSQRDEIWFMQKGADTVMTTIVNSNDWLDEETGNMAREGLRTLVIGRKRLSSILFKDFVESFQNASLAMHDREATMQKIVSQYLEQDLELLGLTGVEDKLQRDVKTSIELLRNAGVKIWMLTGDKVETAKCVSISARLISRGQYVHQITKINHPDLAMNQLEYLKTNTNACLLIDGESLATYMKFFKHDFFEIVVKLPAVIACRCSPQQKADVALMIREITGKRVCCIGDGGNDVSMIQCADVGVGIVGKEGKQASLAADFSIDQFCYLSKLLLWHGRNSYKRSAKLGQFIIHRGLLISVAQAVYSISSKFEPLALYQGWLMVGYSTVYTMAPVFSLTLDCDIDEHLTRLYPELYKELTLGKSLSYRTFFMWVAISLFQGSVIQLLSQQFQTVKLENFKTMVALSFSSLIYNELIMVGLSINKWNKVMVSTIIITFLIYIGSVPFLGEYFDLEYVSSVSYIWQVAVLLAISLFPVWLSQYINRKLRPPSYAKVQTD</sequence>
<keyword evidence="11 19" id="KW-1133">Transmembrane helix</keyword>
<dbReference type="Gene3D" id="3.40.50.1000">
    <property type="entry name" value="HAD superfamily/HAD-like"/>
    <property type="match status" value="1"/>
</dbReference>
<dbReference type="Gene3D" id="3.40.1110.10">
    <property type="entry name" value="Calcium-transporting ATPase, cytoplasmic domain N"/>
    <property type="match status" value="1"/>
</dbReference>
<feature type="binding site" evidence="18">
    <location>
        <position position="915"/>
    </location>
    <ligand>
        <name>Mg(2+)</name>
        <dbReference type="ChEBI" id="CHEBI:18420"/>
    </ligand>
</feature>
<dbReference type="NCBIfam" id="TIGR01652">
    <property type="entry name" value="ATPase-Plipid"/>
    <property type="match status" value="1"/>
</dbReference>
<keyword evidence="9 18" id="KW-0460">Magnesium</keyword>
<dbReference type="InParanoid" id="A3GGR7"/>
<feature type="domain" description="P-type ATPase A" evidence="21">
    <location>
        <begin position="273"/>
        <end position="419"/>
    </location>
</feature>
<dbReference type="InterPro" id="IPR001757">
    <property type="entry name" value="P_typ_ATPase"/>
</dbReference>
<dbReference type="SFLD" id="SFLDS00003">
    <property type="entry name" value="Haloacid_Dehalogenase"/>
    <property type="match status" value="1"/>
</dbReference>
<dbReference type="InterPro" id="IPR023298">
    <property type="entry name" value="ATPase_P-typ_TM_dom_sf"/>
</dbReference>
<keyword evidence="5 19" id="KW-0812">Transmembrane</keyword>
<feature type="binding site" evidence="17">
    <location>
        <position position="805"/>
    </location>
    <ligand>
        <name>ATP</name>
        <dbReference type="ChEBI" id="CHEBI:30616"/>
    </ligand>
</feature>
<evidence type="ECO:0000256" key="20">
    <source>
        <dbReference type="SAM" id="MobiDB-lite"/>
    </source>
</evidence>
<feature type="binding site" evidence="17">
    <location>
        <position position="626"/>
    </location>
    <ligand>
        <name>ATP</name>
        <dbReference type="ChEBI" id="CHEBI:30616"/>
    </ligand>
</feature>
<feature type="transmembrane region" description="Helical" evidence="19">
    <location>
        <begin position="1001"/>
        <end position="1024"/>
    </location>
</feature>
<evidence type="ECO:0000256" key="16">
    <source>
        <dbReference type="PIRSR" id="PIRSR606539-1"/>
    </source>
</evidence>
<dbReference type="GO" id="GO:0005770">
    <property type="term" value="C:late endosome"/>
    <property type="evidence" value="ECO:0007669"/>
    <property type="project" value="EnsemblFungi"/>
</dbReference>
<feature type="transmembrane region" description="Helical" evidence="19">
    <location>
        <begin position="972"/>
        <end position="989"/>
    </location>
</feature>
<dbReference type="SFLD" id="SFLDF00027">
    <property type="entry name" value="p-type_atpase"/>
    <property type="match status" value="1"/>
</dbReference>
<evidence type="ECO:0000313" key="24">
    <source>
        <dbReference type="EMBL" id="EAZ63576.2"/>
    </source>
</evidence>
<feature type="binding site" evidence="17">
    <location>
        <position position="914"/>
    </location>
    <ligand>
        <name>ATP</name>
        <dbReference type="ChEBI" id="CHEBI:30616"/>
    </ligand>
</feature>
<feature type="transmembrane region" description="Helical" evidence="19">
    <location>
        <begin position="1079"/>
        <end position="1096"/>
    </location>
</feature>
<dbReference type="OMA" id="IAITTWH"/>
<dbReference type="Pfam" id="PF13246">
    <property type="entry name" value="Cation_ATPase"/>
    <property type="match status" value="1"/>
</dbReference>
<feature type="transmembrane region" description="Helical" evidence="19">
    <location>
        <begin position="468"/>
        <end position="487"/>
    </location>
</feature>
<dbReference type="GO" id="GO:0005524">
    <property type="term" value="F:ATP binding"/>
    <property type="evidence" value="ECO:0007669"/>
    <property type="project" value="UniProtKB-UniRule"/>
</dbReference>
<feature type="binding site" evidence="17">
    <location>
        <position position="803"/>
    </location>
    <ligand>
        <name>ATP</name>
        <dbReference type="ChEBI" id="CHEBI:30616"/>
    </ligand>
</feature>
<feature type="transmembrane region" description="Helical" evidence="19">
    <location>
        <begin position="1108"/>
        <end position="1128"/>
    </location>
</feature>
<dbReference type="GO" id="GO:0016887">
    <property type="term" value="F:ATP hydrolysis activity"/>
    <property type="evidence" value="ECO:0007669"/>
    <property type="project" value="InterPro"/>
</dbReference>
<feature type="binding site" evidence="17">
    <location>
        <position position="804"/>
    </location>
    <ligand>
        <name>ATP</name>
        <dbReference type="ChEBI" id="CHEBI:30616"/>
    </ligand>
</feature>
<dbReference type="SUPFAM" id="SSF81660">
    <property type="entry name" value="Metal cation-transporting ATPase, ATP-binding domain N"/>
    <property type="match status" value="1"/>
</dbReference>
<dbReference type="SUPFAM" id="SSF56784">
    <property type="entry name" value="HAD-like"/>
    <property type="match status" value="1"/>
</dbReference>
<dbReference type="GO" id="GO:0007033">
    <property type="term" value="P:vacuole organization"/>
    <property type="evidence" value="ECO:0007669"/>
    <property type="project" value="EnsemblFungi"/>
</dbReference>
<organism evidence="24 25">
    <name type="scientific">Scheffersomyces stipitis (strain ATCC 58785 / CBS 6054 / NBRC 10063 / NRRL Y-11545)</name>
    <name type="common">Yeast</name>
    <name type="synonym">Pichia stipitis</name>
    <dbReference type="NCBI Taxonomy" id="322104"/>
    <lineage>
        <taxon>Eukaryota</taxon>
        <taxon>Fungi</taxon>
        <taxon>Dikarya</taxon>
        <taxon>Ascomycota</taxon>
        <taxon>Saccharomycotina</taxon>
        <taxon>Pichiomycetes</taxon>
        <taxon>Debaryomycetaceae</taxon>
        <taxon>Scheffersomyces</taxon>
    </lineage>
</organism>
<dbReference type="GO" id="GO:0006897">
    <property type="term" value="P:endocytosis"/>
    <property type="evidence" value="ECO:0007669"/>
    <property type="project" value="EnsemblFungi"/>
</dbReference>
<dbReference type="PRINTS" id="PR00119">
    <property type="entry name" value="CATATPASE"/>
</dbReference>
<evidence type="ECO:0000259" key="22">
    <source>
        <dbReference type="Pfam" id="PF16209"/>
    </source>
</evidence>
<dbReference type="InterPro" id="IPR008250">
    <property type="entry name" value="ATPase_P-typ_transduc_dom_A_sf"/>
</dbReference>
<evidence type="ECO:0000256" key="19">
    <source>
        <dbReference type="RuleBase" id="RU362033"/>
    </source>
</evidence>
<feature type="binding site" evidence="17">
    <location>
        <position position="891"/>
    </location>
    <ligand>
        <name>ATP</name>
        <dbReference type="ChEBI" id="CHEBI:30616"/>
    </ligand>
</feature>
<evidence type="ECO:0000256" key="8">
    <source>
        <dbReference type="ARBA" id="ARBA00022840"/>
    </source>
</evidence>
<evidence type="ECO:0000256" key="14">
    <source>
        <dbReference type="ARBA" id="ARBA00034036"/>
    </source>
</evidence>
<keyword evidence="25" id="KW-1185">Reference proteome</keyword>
<dbReference type="GO" id="GO:0140346">
    <property type="term" value="F:phosphatidylserine flippase activity"/>
    <property type="evidence" value="ECO:0007669"/>
    <property type="project" value="EnsemblFungi"/>
</dbReference>
<evidence type="ECO:0000256" key="18">
    <source>
        <dbReference type="PIRSR" id="PIRSR606539-3"/>
    </source>
</evidence>
<keyword evidence="13 19" id="KW-0472">Membrane</keyword>
<feature type="binding site" evidence="17">
    <location>
        <position position="722"/>
    </location>
    <ligand>
        <name>ATP</name>
        <dbReference type="ChEBI" id="CHEBI:30616"/>
    </ligand>
</feature>
<comment type="cofactor">
    <cofactor evidence="1 18">
        <name>Mg(2+)</name>
        <dbReference type="ChEBI" id="CHEBI:18420"/>
    </cofactor>
</comment>
<evidence type="ECO:0000256" key="4">
    <source>
        <dbReference type="ARBA" id="ARBA00022448"/>
    </source>
</evidence>
<dbReference type="FunFam" id="3.40.1110.10:FF:000085">
    <property type="entry name" value="Phospholipid-transporting ATPase"/>
    <property type="match status" value="1"/>
</dbReference>
<feature type="domain" description="P-type ATPase N-terminal" evidence="22">
    <location>
        <begin position="166"/>
        <end position="220"/>
    </location>
</feature>
<keyword evidence="6 18" id="KW-0479">Metal-binding</keyword>
<dbReference type="InterPro" id="IPR006539">
    <property type="entry name" value="P-type_ATPase_IV"/>
</dbReference>
<dbReference type="PROSITE" id="PS00154">
    <property type="entry name" value="ATPASE_E1_E2"/>
    <property type="match status" value="1"/>
</dbReference>
<evidence type="ECO:0000256" key="1">
    <source>
        <dbReference type="ARBA" id="ARBA00001946"/>
    </source>
</evidence>
<evidence type="ECO:0000259" key="21">
    <source>
        <dbReference type="Pfam" id="PF00122"/>
    </source>
</evidence>
<protein>
    <recommendedName>
        <fullName evidence="19">Phospholipid-transporting ATPase</fullName>
        <ecNumber evidence="19">7.6.2.1</ecNumber>
    </recommendedName>
</protein>
<dbReference type="InterPro" id="IPR023214">
    <property type="entry name" value="HAD_sf"/>
</dbReference>
<evidence type="ECO:0000256" key="13">
    <source>
        <dbReference type="ARBA" id="ARBA00023136"/>
    </source>
</evidence>
<dbReference type="InterPro" id="IPR023299">
    <property type="entry name" value="ATPase_P-typ_cyto_dom_N"/>
</dbReference>
<dbReference type="GO" id="GO:0000287">
    <property type="term" value="F:magnesium ion binding"/>
    <property type="evidence" value="ECO:0007669"/>
    <property type="project" value="UniProtKB-UniRule"/>
</dbReference>
<comment type="subcellular location">
    <subcellularLocation>
        <location evidence="2">Endosome membrane</location>
        <topology evidence="2">Multi-pass membrane protein</topology>
    </subcellularLocation>
    <subcellularLocation>
        <location evidence="19">Membrane</location>
        <topology evidence="19">Multi-pass membrane protein</topology>
    </subcellularLocation>
</comment>
<dbReference type="Pfam" id="PF00122">
    <property type="entry name" value="E1-E2_ATPase"/>
    <property type="match status" value="1"/>
</dbReference>
<feature type="binding site" evidence="18">
    <location>
        <position position="911"/>
    </location>
    <ligand>
        <name>Mg(2+)</name>
        <dbReference type="ChEBI" id="CHEBI:18420"/>
    </ligand>
</feature>
<dbReference type="GO" id="GO:0000139">
    <property type="term" value="C:Golgi membrane"/>
    <property type="evidence" value="ECO:0007669"/>
    <property type="project" value="EnsemblFungi"/>
</dbReference>
<dbReference type="SUPFAM" id="SSF81653">
    <property type="entry name" value="Calcium ATPase, transduction domain A"/>
    <property type="match status" value="1"/>
</dbReference>
<feature type="transmembrane region" description="Helical" evidence="19">
    <location>
        <begin position="1045"/>
        <end position="1067"/>
    </location>
</feature>
<dbReference type="OrthoDB" id="377733at2759"/>
<feature type="transmembrane region" description="Helical" evidence="19">
    <location>
        <begin position="444"/>
        <end position="462"/>
    </location>
</feature>
<dbReference type="KEGG" id="pic:PICST_52414"/>
<keyword evidence="7 17" id="KW-0547">Nucleotide-binding</keyword>
<dbReference type="GeneID" id="4851466"/>
<evidence type="ECO:0000256" key="6">
    <source>
        <dbReference type="ARBA" id="ARBA00022723"/>
    </source>
</evidence>
<name>A3GGR7_PICST</name>
<feature type="compositionally biased region" description="Polar residues" evidence="20">
    <location>
        <begin position="154"/>
        <end position="171"/>
    </location>
</feature>
<accession>A3GGR7</accession>
<dbReference type="RefSeq" id="XP_001387599.2">
    <property type="nucleotide sequence ID" value="XM_001387562.1"/>
</dbReference>
<comment type="catalytic activity">
    <reaction evidence="14 19">
        <text>ATP + H2O + phospholipidSide 1 = ADP + phosphate + phospholipidSide 2.</text>
        <dbReference type="EC" id="7.6.2.1"/>
    </reaction>
</comment>
<feature type="binding site" evidence="18">
    <location>
        <position position="533"/>
    </location>
    <ligand>
        <name>Mg(2+)</name>
        <dbReference type="ChEBI" id="CHEBI:18420"/>
    </ligand>
</feature>
<keyword evidence="4" id="KW-0813">Transport</keyword>
<feature type="domain" description="P-type ATPase C-terminal" evidence="23">
    <location>
        <begin position="938"/>
        <end position="1168"/>
    </location>
</feature>
<dbReference type="SFLD" id="SFLDG00002">
    <property type="entry name" value="C1.7:_P-type_atpase_like"/>
    <property type="match status" value="1"/>
</dbReference>
<dbReference type="EMBL" id="AAVQ01000001">
    <property type="protein sequence ID" value="EAZ63576.2"/>
    <property type="molecule type" value="Genomic_DNA"/>
</dbReference>
<feature type="binding site" evidence="17">
    <location>
        <position position="531"/>
    </location>
    <ligand>
        <name>ATP</name>
        <dbReference type="ChEBI" id="CHEBI:30616"/>
    </ligand>
</feature>
<feature type="transmembrane region" description="Helical" evidence="19">
    <location>
        <begin position="1140"/>
        <end position="1158"/>
    </location>
</feature>
<proteinExistence type="inferred from homology"/>
<evidence type="ECO:0000256" key="3">
    <source>
        <dbReference type="ARBA" id="ARBA00008109"/>
    </source>
</evidence>
<keyword evidence="10 19" id="KW-1278">Translocase</keyword>
<evidence type="ECO:0000259" key="23">
    <source>
        <dbReference type="Pfam" id="PF16212"/>
    </source>
</evidence>
<dbReference type="InterPro" id="IPR032630">
    <property type="entry name" value="P_typ_ATPase_c"/>
</dbReference>
<dbReference type="HOGENOM" id="CLU_000846_6_0_1"/>
<evidence type="ECO:0000256" key="5">
    <source>
        <dbReference type="ARBA" id="ARBA00022692"/>
    </source>
</evidence>
<feature type="binding site" evidence="17">
    <location>
        <position position="693"/>
    </location>
    <ligand>
        <name>ATP</name>
        <dbReference type="ChEBI" id="CHEBI:30616"/>
    </ligand>
</feature>
<feature type="region of interest" description="Disordered" evidence="20">
    <location>
        <begin position="151"/>
        <end position="171"/>
    </location>
</feature>
<feature type="binding site" evidence="17">
    <location>
        <position position="915"/>
    </location>
    <ligand>
        <name>ATP</name>
        <dbReference type="ChEBI" id="CHEBI:30616"/>
    </ligand>
</feature>
<feature type="binding site" evidence="17">
    <location>
        <position position="669"/>
    </location>
    <ligand>
        <name>ATP</name>
        <dbReference type="ChEBI" id="CHEBI:30616"/>
    </ligand>
</feature>
<feature type="binding site" evidence="17">
    <location>
        <position position="533"/>
    </location>
    <ligand>
        <name>ATP</name>
        <dbReference type="ChEBI" id="CHEBI:30616"/>
    </ligand>
</feature>
<evidence type="ECO:0000256" key="10">
    <source>
        <dbReference type="ARBA" id="ARBA00022967"/>
    </source>
</evidence>
<dbReference type="Proteomes" id="UP000002258">
    <property type="component" value="Chromosome 1"/>
</dbReference>
<dbReference type="GO" id="GO:0180013">
    <property type="term" value="F:lysophosphatidylserine flippase activity"/>
    <property type="evidence" value="ECO:0007669"/>
    <property type="project" value="EnsemblFungi"/>
</dbReference>
<dbReference type="FunCoup" id="A3GGR7">
    <property type="interactions" value="387"/>
</dbReference>
<dbReference type="GO" id="GO:0006890">
    <property type="term" value="P:retrograde vesicle-mediated transport, Golgi to endoplasmic reticulum"/>
    <property type="evidence" value="ECO:0007669"/>
    <property type="project" value="EnsemblFungi"/>
</dbReference>
<dbReference type="GO" id="GO:0090555">
    <property type="term" value="F:phosphatidylethanolamine flippase activity"/>
    <property type="evidence" value="ECO:0007669"/>
    <property type="project" value="EnsemblFungi"/>
</dbReference>
<dbReference type="Pfam" id="PF16212">
    <property type="entry name" value="PhoLip_ATPase_C"/>
    <property type="match status" value="1"/>
</dbReference>
<dbReference type="PANTHER" id="PTHR24092">
    <property type="entry name" value="PROBABLE PHOSPHOLIPID-TRANSPORTING ATPASE"/>
    <property type="match status" value="1"/>
</dbReference>
<dbReference type="FunFam" id="3.40.50.1000:FF:000009">
    <property type="entry name" value="Phospholipid-transporting ATPase"/>
    <property type="match status" value="1"/>
</dbReference>
<feature type="binding site" evidence="18">
    <location>
        <position position="531"/>
    </location>
    <ligand>
        <name>Mg(2+)</name>
        <dbReference type="ChEBI" id="CHEBI:18420"/>
    </ligand>
</feature>
<comment type="caution">
    <text evidence="24">The sequence shown here is derived from an EMBL/GenBank/DDBJ whole genome shotgun (WGS) entry which is preliminary data.</text>
</comment>
<keyword evidence="8 17" id="KW-0067">ATP-binding</keyword>
<keyword evidence="12" id="KW-0445">Lipid transport</keyword>
<dbReference type="NCBIfam" id="TIGR01494">
    <property type="entry name" value="ATPase_P-type"/>
    <property type="match status" value="2"/>
</dbReference>
<evidence type="ECO:0000313" key="25">
    <source>
        <dbReference type="Proteomes" id="UP000002258"/>
    </source>
</evidence>
<dbReference type="Pfam" id="PF16209">
    <property type="entry name" value="PhoLip_ATPase_N"/>
    <property type="match status" value="1"/>
</dbReference>
<dbReference type="InterPro" id="IPR032631">
    <property type="entry name" value="P-type_ATPase_N"/>
</dbReference>
<evidence type="ECO:0000256" key="2">
    <source>
        <dbReference type="ARBA" id="ARBA00004337"/>
    </source>
</evidence>
<dbReference type="InterPro" id="IPR018303">
    <property type="entry name" value="ATPase_P-typ_P_site"/>
</dbReference>
<dbReference type="AlphaFoldDB" id="A3GGR7"/>
<reference evidence="24 25" key="1">
    <citation type="journal article" date="2007" name="Nat. Biotechnol.">
        <title>Genome sequence of the lignocellulose-bioconverting and xylose-fermenting yeast Pichia stipitis.</title>
        <authorList>
            <person name="Jeffries T.W."/>
            <person name="Grigoriev I.V."/>
            <person name="Grimwood J."/>
            <person name="Laplaza J.M."/>
            <person name="Aerts A."/>
            <person name="Salamov A."/>
            <person name="Schmutz J."/>
            <person name="Lindquist E."/>
            <person name="Dehal P."/>
            <person name="Shapiro H."/>
            <person name="Jin Y.S."/>
            <person name="Passoth V."/>
            <person name="Richardson P.M."/>
        </authorList>
    </citation>
    <scope>NUCLEOTIDE SEQUENCE [LARGE SCALE GENOMIC DNA]</scope>
    <source>
        <strain evidence="25">ATCC 58785 / CBS 6054 / NBRC 10063 / NRRL Y-11545</strain>
    </source>
</reference>
<feature type="binding site" evidence="17">
    <location>
        <position position="885"/>
    </location>
    <ligand>
        <name>ATP</name>
        <dbReference type="ChEBI" id="CHEBI:30616"/>
    </ligand>
</feature>
<dbReference type="PANTHER" id="PTHR24092:SF5">
    <property type="entry name" value="PHOSPHOLIPID-TRANSPORTING ATPASE"/>
    <property type="match status" value="1"/>
</dbReference>
<gene>
    <name evidence="24" type="primary">NEO1</name>
    <name evidence="24" type="ORF">PICST_52414</name>
</gene>
<comment type="similarity">
    <text evidence="3 19">Belongs to the cation transport ATPase (P-type) (TC 3.A.3) family. Type IV subfamily.</text>
</comment>
<dbReference type="eggNOG" id="KOG0210">
    <property type="taxonomic scope" value="Eukaryota"/>
</dbReference>
<comment type="catalytic activity">
    <reaction evidence="15">
        <text>a 1,2-diacyl-sn-glycero-3-phosphoethanolamine(out) + ATP + H2O = a 1,2-diacyl-sn-glycero-3-phosphoethanolamine(in) + ADP + phosphate + H(+)</text>
        <dbReference type="Rhea" id="RHEA:66132"/>
        <dbReference type="ChEBI" id="CHEBI:15377"/>
        <dbReference type="ChEBI" id="CHEBI:15378"/>
        <dbReference type="ChEBI" id="CHEBI:30616"/>
        <dbReference type="ChEBI" id="CHEBI:43474"/>
        <dbReference type="ChEBI" id="CHEBI:64612"/>
        <dbReference type="ChEBI" id="CHEBI:456216"/>
    </reaction>
    <physiologicalReaction direction="left-to-right" evidence="15">
        <dbReference type="Rhea" id="RHEA:66133"/>
    </physiologicalReaction>
</comment>
<evidence type="ECO:0000256" key="15">
    <source>
        <dbReference type="ARBA" id="ARBA00049128"/>
    </source>
</evidence>
<evidence type="ECO:0000256" key="7">
    <source>
        <dbReference type="ARBA" id="ARBA00022741"/>
    </source>
</evidence>
<dbReference type="Gene3D" id="2.70.150.10">
    <property type="entry name" value="Calcium-transporting ATPase, cytoplasmic transduction domain A"/>
    <property type="match status" value="1"/>
</dbReference>
<dbReference type="EC" id="7.6.2.1" evidence="19"/>
<dbReference type="GO" id="GO:0010008">
    <property type="term" value="C:endosome membrane"/>
    <property type="evidence" value="ECO:0007669"/>
    <property type="project" value="UniProtKB-SubCell"/>
</dbReference>
<dbReference type="STRING" id="322104.A3GGR7"/>
<feature type="binding site" evidence="17">
    <location>
        <position position="532"/>
    </location>
    <ligand>
        <name>ATP</name>
        <dbReference type="ChEBI" id="CHEBI:30616"/>
    </ligand>
</feature>
<dbReference type="GO" id="GO:0005886">
    <property type="term" value="C:plasma membrane"/>
    <property type="evidence" value="ECO:0007669"/>
    <property type="project" value="EnsemblFungi"/>
</dbReference>
<evidence type="ECO:0000256" key="17">
    <source>
        <dbReference type="PIRSR" id="PIRSR606539-2"/>
    </source>
</evidence>
<keyword evidence="24" id="KW-0378">Hydrolase</keyword>
<dbReference type="SUPFAM" id="SSF81665">
    <property type="entry name" value="Calcium ATPase, transmembrane domain M"/>
    <property type="match status" value="1"/>
</dbReference>
<dbReference type="InterPro" id="IPR044492">
    <property type="entry name" value="P_typ_ATPase_HD_dom"/>
</dbReference>
<evidence type="ECO:0000256" key="11">
    <source>
        <dbReference type="ARBA" id="ARBA00022989"/>
    </source>
</evidence>